<dbReference type="AlphaFoldDB" id="A0A4Y2FFH2"/>
<reference evidence="1 2" key="1">
    <citation type="journal article" date="2019" name="Sci. Rep.">
        <title>Orb-weaving spider Araneus ventricosus genome elucidates the spidroin gene catalogue.</title>
        <authorList>
            <person name="Kono N."/>
            <person name="Nakamura H."/>
            <person name="Ohtoshi R."/>
            <person name="Moran D.A.P."/>
            <person name="Shinohara A."/>
            <person name="Yoshida Y."/>
            <person name="Fujiwara M."/>
            <person name="Mori M."/>
            <person name="Tomita M."/>
            <person name="Arakawa K."/>
        </authorList>
    </citation>
    <scope>NUCLEOTIDE SEQUENCE [LARGE SCALE GENOMIC DNA]</scope>
</reference>
<evidence type="ECO:0000313" key="2">
    <source>
        <dbReference type="Proteomes" id="UP000499080"/>
    </source>
</evidence>
<evidence type="ECO:0000313" key="1">
    <source>
        <dbReference type="EMBL" id="GBM39971.1"/>
    </source>
</evidence>
<dbReference type="EMBL" id="BGPR01095836">
    <property type="protein sequence ID" value="GBM39971.1"/>
    <property type="molecule type" value="Genomic_DNA"/>
</dbReference>
<proteinExistence type="predicted"/>
<comment type="caution">
    <text evidence="1">The sequence shown here is derived from an EMBL/GenBank/DDBJ whole genome shotgun (WGS) entry which is preliminary data.</text>
</comment>
<accession>A0A4Y2FFH2</accession>
<gene>
    <name evidence="1" type="ORF">AVEN_16027_1</name>
</gene>
<sequence length="100" mass="11247">MLEWLHRHLCENGSFIASSDGRTGTRTVRHPNIEETILNIADETPHISTRAIARRVHECTGSICMAYGLESCQCIRSYHDPLTRSCELCCKLPGDELSCK</sequence>
<protein>
    <submittedName>
        <fullName evidence="1">Uncharacterized protein</fullName>
    </submittedName>
</protein>
<dbReference type="Proteomes" id="UP000499080">
    <property type="component" value="Unassembled WGS sequence"/>
</dbReference>
<keyword evidence="2" id="KW-1185">Reference proteome</keyword>
<dbReference type="OrthoDB" id="10458733at2759"/>
<organism evidence="1 2">
    <name type="scientific">Araneus ventricosus</name>
    <name type="common">Orbweaver spider</name>
    <name type="synonym">Epeira ventricosa</name>
    <dbReference type="NCBI Taxonomy" id="182803"/>
    <lineage>
        <taxon>Eukaryota</taxon>
        <taxon>Metazoa</taxon>
        <taxon>Ecdysozoa</taxon>
        <taxon>Arthropoda</taxon>
        <taxon>Chelicerata</taxon>
        <taxon>Arachnida</taxon>
        <taxon>Araneae</taxon>
        <taxon>Araneomorphae</taxon>
        <taxon>Entelegynae</taxon>
        <taxon>Araneoidea</taxon>
        <taxon>Araneidae</taxon>
        <taxon>Araneus</taxon>
    </lineage>
</organism>
<name>A0A4Y2FFH2_ARAVE</name>